<evidence type="ECO:0000313" key="3">
    <source>
        <dbReference type="Proteomes" id="UP001497744"/>
    </source>
</evidence>
<dbReference type="GeneID" id="94195884"/>
<comment type="caution">
    <text evidence="2">The sequence shown here is derived from an EMBL/GenBank/DDBJ whole genome shotgun (WGS) entry which is preliminary data.</text>
</comment>
<feature type="compositionally biased region" description="Acidic residues" evidence="1">
    <location>
        <begin position="150"/>
        <end position="160"/>
    </location>
</feature>
<feature type="compositionally biased region" description="Polar residues" evidence="1">
    <location>
        <begin position="255"/>
        <end position="267"/>
    </location>
</feature>
<sequence length="383" mass="41303">MRAKTGTALWQMHLRCKNRRPSIAITQHFEYLNQRRLSQKLRTQVEGEDVDTNLGGAFEPVSSPVPEGLAVSHALRGPREPGLQAGLGSTEGPQVTLRDELGRDEEHHDTSTSDGHDSSTTVLSRAGFAGSRHGRPNGTETALVQNGTTAEEDGRNDEDDLRPHVNHTTDGTGRVVQGTDDADGDSNSPVADFGALGNEPSNQEVHNVDTETSQGNAETEEGTVGTTDGTDGSINSTKQETGPGKSPVVHGEIGVTNTSGEDTQKASVQHRDEDTEHHGVCTENVFPVLPVVLMVTERIRQESSRNRSNETKKFLETVSNTQKHTNVLGAETETLDGEGSTGNGNLKGLQHSETQQEHRDTLILGGVLEQWLEPRVPSTRRGI</sequence>
<dbReference type="RefSeq" id="XP_067716472.1">
    <property type="nucleotide sequence ID" value="XM_067860371.1"/>
</dbReference>
<evidence type="ECO:0000256" key="1">
    <source>
        <dbReference type="SAM" id="MobiDB-lite"/>
    </source>
</evidence>
<name>A0AAV4LWN4_BABCB</name>
<gene>
    <name evidence="2" type="ORF">BcabD6B2_38380</name>
</gene>
<accession>A0AAV4LWN4</accession>
<dbReference type="EMBL" id="BPLF01000003">
    <property type="protein sequence ID" value="GIX64403.1"/>
    <property type="molecule type" value="Genomic_DNA"/>
</dbReference>
<protein>
    <submittedName>
        <fullName evidence="2">Penicillin-binding 2, putative</fullName>
    </submittedName>
</protein>
<feature type="region of interest" description="Disordered" evidence="1">
    <location>
        <begin position="102"/>
        <end position="277"/>
    </location>
</feature>
<feature type="compositionally biased region" description="Polar residues" evidence="1">
    <location>
        <begin position="199"/>
        <end position="217"/>
    </location>
</feature>
<feature type="compositionally biased region" description="Polar residues" evidence="1">
    <location>
        <begin position="138"/>
        <end position="149"/>
    </location>
</feature>
<keyword evidence="3" id="KW-1185">Reference proteome</keyword>
<proteinExistence type="predicted"/>
<feature type="compositionally biased region" description="Low complexity" evidence="1">
    <location>
        <begin position="222"/>
        <end position="232"/>
    </location>
</feature>
<organism evidence="2 3">
    <name type="scientific">Babesia caballi</name>
    <dbReference type="NCBI Taxonomy" id="5871"/>
    <lineage>
        <taxon>Eukaryota</taxon>
        <taxon>Sar</taxon>
        <taxon>Alveolata</taxon>
        <taxon>Apicomplexa</taxon>
        <taxon>Aconoidasida</taxon>
        <taxon>Piroplasmida</taxon>
        <taxon>Babesiidae</taxon>
        <taxon>Babesia</taxon>
    </lineage>
</organism>
<dbReference type="Proteomes" id="UP001497744">
    <property type="component" value="Unassembled WGS sequence"/>
</dbReference>
<feature type="region of interest" description="Disordered" evidence="1">
    <location>
        <begin position="326"/>
        <end position="358"/>
    </location>
</feature>
<feature type="compositionally biased region" description="Basic and acidic residues" evidence="1">
    <location>
        <begin position="102"/>
        <end position="117"/>
    </location>
</feature>
<evidence type="ECO:0000313" key="2">
    <source>
        <dbReference type="EMBL" id="GIX64403.1"/>
    </source>
</evidence>
<reference evidence="2 3" key="1">
    <citation type="submission" date="2021-06" db="EMBL/GenBank/DDBJ databases">
        <title>Genome sequence of Babesia caballi.</title>
        <authorList>
            <person name="Yamagishi J."/>
            <person name="Kidaka T."/>
            <person name="Ochi A."/>
        </authorList>
    </citation>
    <scope>NUCLEOTIDE SEQUENCE [LARGE SCALE GENOMIC DNA]</scope>
    <source>
        <strain evidence="2">USDA-D6B2</strain>
    </source>
</reference>
<dbReference type="AlphaFoldDB" id="A0AAV4LWN4"/>